<gene>
    <name evidence="2" type="ORF">CDG68_12500</name>
</gene>
<proteinExistence type="predicted"/>
<dbReference type="InterPro" id="IPR041304">
    <property type="entry name" value="AbiTii"/>
</dbReference>
<organism evidence="2 3">
    <name type="scientific">Acinetobacter wuhouensis</name>
    <dbReference type="NCBI Taxonomy" id="1879050"/>
    <lineage>
        <taxon>Bacteria</taxon>
        <taxon>Pseudomonadati</taxon>
        <taxon>Pseudomonadota</taxon>
        <taxon>Gammaproteobacteria</taxon>
        <taxon>Moraxellales</taxon>
        <taxon>Moraxellaceae</taxon>
        <taxon>Acinetobacter</taxon>
    </lineage>
</organism>
<dbReference type="RefSeq" id="WP_087553398.1">
    <property type="nucleotide sequence ID" value="NZ_CP033133.1"/>
</dbReference>
<protein>
    <recommendedName>
        <fullName evidence="1">AbiTii domain-containing protein</fullName>
    </recommendedName>
</protein>
<dbReference type="EMBL" id="CP033133">
    <property type="protein sequence ID" value="AYO54406.1"/>
    <property type="molecule type" value="Genomic_DNA"/>
</dbReference>
<name>A0A3G2T3U1_9GAMM</name>
<evidence type="ECO:0000313" key="3">
    <source>
        <dbReference type="Proteomes" id="UP000279962"/>
    </source>
</evidence>
<accession>A0A3G2T3U1</accession>
<evidence type="ECO:0000313" key="2">
    <source>
        <dbReference type="EMBL" id="AYO54406.1"/>
    </source>
</evidence>
<dbReference type="AlphaFoldDB" id="A0A3G2T3U1"/>
<dbReference type="Pfam" id="PF18864">
    <property type="entry name" value="AbiTii"/>
    <property type="match status" value="1"/>
</dbReference>
<evidence type="ECO:0000259" key="1">
    <source>
        <dbReference type="Pfam" id="PF18864"/>
    </source>
</evidence>
<feature type="domain" description="AbiTii" evidence="1">
    <location>
        <begin position="5"/>
        <end position="188"/>
    </location>
</feature>
<reference evidence="2 3" key="1">
    <citation type="submission" date="2018-10" db="EMBL/GenBank/DDBJ databases">
        <title>The complete genome of Acinetobacter wuhouensis strain WCHAW010062.</title>
        <authorList>
            <person name="Hu Y."/>
            <person name="Long H."/>
            <person name="Feng Y."/>
            <person name="Zong Z."/>
        </authorList>
    </citation>
    <scope>NUCLEOTIDE SEQUENCE [LARGE SCALE GENOMIC DNA]</scope>
    <source>
        <strain evidence="2 3">WCHAW010062</strain>
    </source>
</reference>
<sequence>MSETSIVLQLQELATDPNSNVEELLNKALLVSRKLKIKKFRAWCEFELEGYSGQEIPPYRKIRGELKAHNPVRGLIPFILPPELDEIVTNIEVIQPIGEICNLVNADNGKILYTLTSEMRHLLMQMQTDYVGSPMMPKLIIDVSQLMAIQTKVRNIILNWSLKLEEEGILGKGLKFSEKEKEKVAAMTVTNFNIKNMQGVAGNVTGGTINQNNQMNIQPKDFDSLAKHLMQNKVEFSDIQALQEAIESDPAPCEPNKLGSNVSSWIGSMIGKAANGSWDVGIAVAGTLLAEAISKYYGLG</sequence>
<dbReference type="Proteomes" id="UP000279962">
    <property type="component" value="Chromosome"/>
</dbReference>